<dbReference type="AlphaFoldDB" id="A0AB74GTR5"/>
<sequence length="362" mass="41452">MQQKDIDDFFNAVDSLKRFKRAEIKDSKDKTMIEQLYTDLLPNNHVFKMCFSDNTTFLIGRKGTGKSTIILKLENEYRKNSKYLPCYIDTKTVFESIKGEYQKIDYLRGKIPEEHLENYLIERAFIKNVLKAIGHEINVRAESFFSKLVGVINLSRKQQVKQKISALLIKIENNQYIKEIELPILAEVSTKLTQTKEVEKGQDISAGVNAKADINSGSSQLGLGVDAKRSHSTKDKTNDGWEKQFSTALLKVFQITTIIEEIGVILKEIDVTKLVVFLDDFSEVGEKTIKNFVNVVLSPLNNWANDFICFKVAAYPNRVYYGDIDVGKIDIVDLDFYNLYSRYDKSTMESLSVDFTVMTPTY</sequence>
<evidence type="ECO:0000313" key="2">
    <source>
        <dbReference type="Proteomes" id="UP000254141"/>
    </source>
</evidence>
<gene>
    <name evidence="1" type="ORF">NCTC5051_03284</name>
</gene>
<dbReference type="EMBL" id="UGLU01000001">
    <property type="protein sequence ID" value="STU52071.1"/>
    <property type="molecule type" value="Genomic_DNA"/>
</dbReference>
<name>A0AB74GTR5_KLEPN</name>
<proteinExistence type="predicted"/>
<organism evidence="1 2">
    <name type="scientific">Klebsiella pneumoniae</name>
    <dbReference type="NCBI Taxonomy" id="573"/>
    <lineage>
        <taxon>Bacteria</taxon>
        <taxon>Pseudomonadati</taxon>
        <taxon>Pseudomonadota</taxon>
        <taxon>Gammaproteobacteria</taxon>
        <taxon>Enterobacterales</taxon>
        <taxon>Enterobacteriaceae</taxon>
        <taxon>Klebsiella/Raoultella group</taxon>
        <taxon>Klebsiella</taxon>
        <taxon>Klebsiella pneumoniae complex</taxon>
    </lineage>
</organism>
<comment type="caution">
    <text evidence="1">The sequence shown here is derived from an EMBL/GenBank/DDBJ whole genome shotgun (WGS) entry which is preliminary data.</text>
</comment>
<dbReference type="Proteomes" id="UP000254141">
    <property type="component" value="Unassembled WGS sequence"/>
</dbReference>
<reference evidence="1 2" key="1">
    <citation type="submission" date="2018-06" db="EMBL/GenBank/DDBJ databases">
        <authorList>
            <consortium name="Pathogen Informatics"/>
            <person name="Doyle S."/>
        </authorList>
    </citation>
    <scope>NUCLEOTIDE SEQUENCE [LARGE SCALE GENOMIC DNA]</scope>
    <source>
        <strain evidence="1 2">NCTC5051</strain>
    </source>
</reference>
<dbReference type="InterPro" id="IPR027417">
    <property type="entry name" value="P-loop_NTPase"/>
</dbReference>
<accession>A0AB74GTR5</accession>
<protein>
    <submittedName>
        <fullName evidence="1">Uncharacterized protein</fullName>
    </submittedName>
</protein>
<dbReference type="SUPFAM" id="SSF52540">
    <property type="entry name" value="P-loop containing nucleoside triphosphate hydrolases"/>
    <property type="match status" value="1"/>
</dbReference>
<evidence type="ECO:0000313" key="1">
    <source>
        <dbReference type="EMBL" id="STU52071.1"/>
    </source>
</evidence>